<evidence type="ECO:0000313" key="16">
    <source>
        <dbReference type="Proteomes" id="UP000031036"/>
    </source>
</evidence>
<evidence type="ECO:0000256" key="9">
    <source>
        <dbReference type="ARBA" id="ARBA00023136"/>
    </source>
</evidence>
<gene>
    <name evidence="15" type="primary">tomm-20</name>
    <name evidence="15" type="ORF">Tcan_10904</name>
</gene>
<dbReference type="FunFam" id="1.20.960.10:FF:000004">
    <property type="entry name" value="Mitochondrial import receptor subunit TOM20 homolog"/>
    <property type="match status" value="1"/>
</dbReference>
<dbReference type="GO" id="GO:0008320">
    <property type="term" value="F:protein transmembrane transporter activity"/>
    <property type="evidence" value="ECO:0007669"/>
    <property type="project" value="TreeGrafter"/>
</dbReference>
<comment type="subcellular location">
    <subcellularLocation>
        <location evidence="1">Mitochondrion outer membrane</location>
        <topology evidence="1">Single-pass membrane protein</topology>
    </subcellularLocation>
</comment>
<sequence length="219" mass="24262">MKKTARGSKIYNKTVPTQMHLDEHTSMRIAHMRRMMSEQQPLILGAFTRQQVITAAGLAAAAFVGYCIYFDHKRRSAPDYKQKIRENRRAAANARSGRTTAGGRQLPNVNNPTEMQAFFLQEVQLGEEMVAEGNLEEGTEHLCNAITMCGQPQQLLQIFQQTLPPEHFAMIIQKLPETRTRLARMFALSEASNEQSGAAAGAGAATGNLEGLIDNDDLE</sequence>
<evidence type="ECO:0000256" key="7">
    <source>
        <dbReference type="ARBA" id="ARBA00022989"/>
    </source>
</evidence>
<evidence type="ECO:0000256" key="1">
    <source>
        <dbReference type="ARBA" id="ARBA00004572"/>
    </source>
</evidence>
<evidence type="ECO:0000256" key="4">
    <source>
        <dbReference type="ARBA" id="ARBA00022692"/>
    </source>
</evidence>
<evidence type="ECO:0000256" key="10">
    <source>
        <dbReference type="ARBA" id="ARBA00040061"/>
    </source>
</evidence>
<dbReference type="InterPro" id="IPR023392">
    <property type="entry name" value="Tom20_dom_sf"/>
</dbReference>
<dbReference type="PANTHER" id="PTHR12430">
    <property type="entry name" value="MITOCHONDRIAL IMPORT RECEPTOR SUBUNIT TOM20"/>
    <property type="match status" value="1"/>
</dbReference>
<keyword evidence="4 14" id="KW-0812">Transmembrane</keyword>
<feature type="transmembrane region" description="Helical" evidence="14">
    <location>
        <begin position="42"/>
        <end position="66"/>
    </location>
</feature>
<dbReference type="GO" id="GO:0006605">
    <property type="term" value="P:protein targeting"/>
    <property type="evidence" value="ECO:0007669"/>
    <property type="project" value="InterPro"/>
</dbReference>
<keyword evidence="5" id="KW-1000">Mitochondrion outer membrane</keyword>
<evidence type="ECO:0000256" key="6">
    <source>
        <dbReference type="ARBA" id="ARBA00022927"/>
    </source>
</evidence>
<dbReference type="EMBL" id="JPKZ01001187">
    <property type="protein sequence ID" value="KHN83492.1"/>
    <property type="molecule type" value="Genomic_DNA"/>
</dbReference>
<dbReference type="GO" id="GO:0016031">
    <property type="term" value="P:tRNA import into mitochondrion"/>
    <property type="evidence" value="ECO:0007669"/>
    <property type="project" value="TreeGrafter"/>
</dbReference>
<dbReference type="SUPFAM" id="SSF47157">
    <property type="entry name" value="Mitochondrial import receptor subunit Tom20"/>
    <property type="match status" value="1"/>
</dbReference>
<keyword evidence="8" id="KW-0496">Mitochondrion</keyword>
<evidence type="ECO:0000256" key="13">
    <source>
        <dbReference type="SAM" id="MobiDB-lite"/>
    </source>
</evidence>
<dbReference type="Proteomes" id="UP000031036">
    <property type="component" value="Unassembled WGS sequence"/>
</dbReference>
<feature type="compositionally biased region" description="Low complexity" evidence="13">
    <location>
        <begin position="90"/>
        <end position="104"/>
    </location>
</feature>
<keyword evidence="15" id="KW-0675">Receptor</keyword>
<keyword evidence="9 14" id="KW-0472">Membrane</keyword>
<evidence type="ECO:0000256" key="11">
    <source>
        <dbReference type="ARBA" id="ARBA00064251"/>
    </source>
</evidence>
<organism evidence="15 16">
    <name type="scientific">Toxocara canis</name>
    <name type="common">Canine roundworm</name>
    <dbReference type="NCBI Taxonomy" id="6265"/>
    <lineage>
        <taxon>Eukaryota</taxon>
        <taxon>Metazoa</taxon>
        <taxon>Ecdysozoa</taxon>
        <taxon>Nematoda</taxon>
        <taxon>Chromadorea</taxon>
        <taxon>Rhabditida</taxon>
        <taxon>Spirurina</taxon>
        <taxon>Ascaridomorpha</taxon>
        <taxon>Ascaridoidea</taxon>
        <taxon>Toxocaridae</taxon>
        <taxon>Toxocara</taxon>
    </lineage>
</organism>
<dbReference type="PANTHER" id="PTHR12430:SF0">
    <property type="entry name" value="TRANSLOCASE OF OUTER MITOCHONDRIAL MEMBRANE 20"/>
    <property type="match status" value="1"/>
</dbReference>
<comment type="subunit">
    <text evidence="11">Forms part of the preprotein translocase complex of the outer mitochondrial membrane (TOM complex).</text>
</comment>
<dbReference type="STRING" id="6265.A0A0B2VPY2"/>
<name>A0A0B2VPY2_TOXCA</name>
<keyword evidence="3" id="KW-0813">Transport</keyword>
<comment type="caution">
    <text evidence="15">The sequence shown here is derived from an EMBL/GenBank/DDBJ whole genome shotgun (WGS) entry which is preliminary data.</text>
</comment>
<dbReference type="GO" id="GO:0005742">
    <property type="term" value="C:mitochondrial outer membrane translocase complex"/>
    <property type="evidence" value="ECO:0007669"/>
    <property type="project" value="InterPro"/>
</dbReference>
<dbReference type="Pfam" id="PF02064">
    <property type="entry name" value="MAS20"/>
    <property type="match status" value="1"/>
</dbReference>
<protein>
    <recommendedName>
        <fullName evidence="10">Mitochondrial import receptor subunit TOM20 homolog</fullName>
    </recommendedName>
    <alternativeName>
        <fullName evidence="12">Translocase of outer mitochondrial membrane protein 20</fullName>
    </alternativeName>
</protein>
<evidence type="ECO:0000256" key="8">
    <source>
        <dbReference type="ARBA" id="ARBA00023128"/>
    </source>
</evidence>
<dbReference type="OrthoDB" id="2154253at2759"/>
<evidence type="ECO:0000313" key="15">
    <source>
        <dbReference type="EMBL" id="KHN83492.1"/>
    </source>
</evidence>
<accession>A0A0B2VPY2</accession>
<dbReference type="GO" id="GO:0006886">
    <property type="term" value="P:intracellular protein transport"/>
    <property type="evidence" value="ECO:0007669"/>
    <property type="project" value="InterPro"/>
</dbReference>
<dbReference type="InterPro" id="IPR002056">
    <property type="entry name" value="MAS20"/>
</dbReference>
<dbReference type="GO" id="GO:0030943">
    <property type="term" value="F:mitochondrion targeting sequence binding"/>
    <property type="evidence" value="ECO:0007669"/>
    <property type="project" value="TreeGrafter"/>
</dbReference>
<evidence type="ECO:0000256" key="12">
    <source>
        <dbReference type="ARBA" id="ARBA00079364"/>
    </source>
</evidence>
<dbReference type="GO" id="GO:0030150">
    <property type="term" value="P:protein import into mitochondrial matrix"/>
    <property type="evidence" value="ECO:0007669"/>
    <property type="project" value="TreeGrafter"/>
</dbReference>
<dbReference type="PRINTS" id="PR01989">
    <property type="entry name" value="EUOM20RECPTR"/>
</dbReference>
<reference evidence="15 16" key="1">
    <citation type="submission" date="2014-11" db="EMBL/GenBank/DDBJ databases">
        <title>Genetic blueprint of the zoonotic pathogen Toxocara canis.</title>
        <authorList>
            <person name="Zhu X.-Q."/>
            <person name="Korhonen P.K."/>
            <person name="Cai H."/>
            <person name="Young N.D."/>
            <person name="Nejsum P."/>
            <person name="von Samson-Himmelstjerna G."/>
            <person name="Boag P.R."/>
            <person name="Tan P."/>
            <person name="Li Q."/>
            <person name="Min J."/>
            <person name="Yang Y."/>
            <person name="Wang X."/>
            <person name="Fang X."/>
            <person name="Hall R.S."/>
            <person name="Hofmann A."/>
            <person name="Sternberg P.W."/>
            <person name="Jex A.R."/>
            <person name="Gasser R.B."/>
        </authorList>
    </citation>
    <scope>NUCLEOTIDE SEQUENCE [LARGE SCALE GENOMIC DNA]</scope>
    <source>
        <strain evidence="15">PN_DK_2014</strain>
    </source>
</reference>
<dbReference type="AlphaFoldDB" id="A0A0B2VPY2"/>
<keyword evidence="6" id="KW-0653">Protein transport</keyword>
<evidence type="ECO:0000256" key="14">
    <source>
        <dbReference type="SAM" id="Phobius"/>
    </source>
</evidence>
<dbReference type="Gene3D" id="1.20.960.10">
    <property type="entry name" value="Mitochondrial outer membrane translocase complex, subunit Tom20 domain"/>
    <property type="match status" value="1"/>
</dbReference>
<keyword evidence="7 14" id="KW-1133">Transmembrane helix</keyword>
<keyword evidence="16" id="KW-1185">Reference proteome</keyword>
<feature type="region of interest" description="Disordered" evidence="13">
    <location>
        <begin position="88"/>
        <end position="108"/>
    </location>
</feature>
<dbReference type="PRINTS" id="PR00351">
    <property type="entry name" value="OM20RECEPTOR"/>
</dbReference>
<evidence type="ECO:0000256" key="5">
    <source>
        <dbReference type="ARBA" id="ARBA00022787"/>
    </source>
</evidence>
<comment type="similarity">
    <text evidence="2">Belongs to the Tom20 family.</text>
</comment>
<evidence type="ECO:0000256" key="2">
    <source>
        <dbReference type="ARBA" id="ARBA00005792"/>
    </source>
</evidence>
<proteinExistence type="inferred from homology"/>
<dbReference type="InterPro" id="IPR022422">
    <property type="entry name" value="MAS20_rcpt_metazoan"/>
</dbReference>
<evidence type="ECO:0000256" key="3">
    <source>
        <dbReference type="ARBA" id="ARBA00022448"/>
    </source>
</evidence>